<dbReference type="EMBL" id="VHHP01000001">
    <property type="protein sequence ID" value="TPR54754.1"/>
    <property type="molecule type" value="Genomic_DNA"/>
</dbReference>
<organism evidence="2 3">
    <name type="scientific">Metamycoplasma neophronis</name>
    <dbReference type="NCBI Taxonomy" id="872983"/>
    <lineage>
        <taxon>Bacteria</taxon>
        <taxon>Bacillati</taxon>
        <taxon>Mycoplasmatota</taxon>
        <taxon>Mycoplasmoidales</taxon>
        <taxon>Metamycoplasmataceae</taxon>
        <taxon>Metamycoplasma</taxon>
    </lineage>
</organism>
<proteinExistence type="predicted"/>
<accession>A0ABY2Z1R7</accession>
<gene>
    <name evidence="2" type="ORF">FJR74_00575</name>
</gene>
<name>A0ABY2Z1R7_9BACT</name>
<comment type="caution">
    <text evidence="2">The sequence shown here is derived from an EMBL/GenBank/DDBJ whole genome shotgun (WGS) entry which is preliminary data.</text>
</comment>
<reference evidence="2" key="1">
    <citation type="submission" date="2019-06" db="EMBL/GenBank/DDBJ databases">
        <title>Mycoplasma neophronis type strain whole genome sequence.</title>
        <authorList>
            <person name="Spergser J."/>
        </authorList>
    </citation>
    <scope>NUCLEOTIDE SEQUENCE [LARGE SCALE GENOMIC DNA]</scope>
    <source>
        <strain evidence="2">DSM 24097</strain>
    </source>
</reference>
<sequence length="287" mass="33661">MKRAFMSKNKKENIFRKIINGIKRWFAPPLLLKESKKYYGDGMESRVSKELKMYLPDAKVYHNICLNVQQAKGEIDFLIIYKSNVYVIEVKSWKGNLKQDGNTFIQDKNNGKKIIHKSPFKQVIGNLMQLKEQNKGVWFEPIVLFLDADTVVAENSVPWFTDIESMCYYILKNIHNSNHHIDLEKLEQLLIGYDILYTSQFLTSRWESCIIDPSSLVFEYKNMIINKNNINKIDIVHSLLSDKLTILLNNLEVIKIKVYGHEINYQINGEWYKTNISKLNNIFINAK</sequence>
<dbReference type="InterPro" id="IPR011528">
    <property type="entry name" value="NERD"/>
</dbReference>
<evidence type="ECO:0000313" key="2">
    <source>
        <dbReference type="EMBL" id="TPR54754.1"/>
    </source>
</evidence>
<keyword evidence="3" id="KW-1185">Reference proteome</keyword>
<dbReference type="Pfam" id="PF08378">
    <property type="entry name" value="NERD"/>
    <property type="match status" value="1"/>
</dbReference>
<dbReference type="Proteomes" id="UP000316851">
    <property type="component" value="Unassembled WGS sequence"/>
</dbReference>
<protein>
    <submittedName>
        <fullName evidence="2">NERD domain-containing protein</fullName>
    </submittedName>
</protein>
<feature type="domain" description="NERD" evidence="1">
    <location>
        <begin position="39"/>
        <end position="153"/>
    </location>
</feature>
<evidence type="ECO:0000259" key="1">
    <source>
        <dbReference type="PROSITE" id="PS50965"/>
    </source>
</evidence>
<evidence type="ECO:0000313" key="3">
    <source>
        <dbReference type="Proteomes" id="UP000316851"/>
    </source>
</evidence>
<dbReference type="PROSITE" id="PS50965">
    <property type="entry name" value="NERD"/>
    <property type="match status" value="1"/>
</dbReference>